<dbReference type="PRINTS" id="PR00987">
    <property type="entry name" value="TRNASYNTHGLU"/>
</dbReference>
<dbReference type="RefSeq" id="WP_206658206.1">
    <property type="nucleotide sequence ID" value="NZ_CP071182.1"/>
</dbReference>
<dbReference type="InterPro" id="IPR000924">
    <property type="entry name" value="Glu/Gln-tRNA-synth"/>
</dbReference>
<evidence type="ECO:0000256" key="5">
    <source>
        <dbReference type="ARBA" id="ARBA00022917"/>
    </source>
</evidence>
<dbReference type="InterPro" id="IPR050132">
    <property type="entry name" value="Gln/Glu-tRNA_Ligase"/>
</dbReference>
<dbReference type="InterPro" id="IPR001412">
    <property type="entry name" value="aa-tRNA-synth_I_CS"/>
</dbReference>
<feature type="domain" description="tRNA synthetases class I (E and Q) anti-codon binding" evidence="12">
    <location>
        <begin position="455"/>
        <end position="526"/>
    </location>
</feature>
<dbReference type="Gene3D" id="1.10.1160.10">
    <property type="entry name" value="Glutamyl-trna Synthetase, Domain 2"/>
    <property type="match status" value="1"/>
</dbReference>
<evidence type="ECO:0000313" key="13">
    <source>
        <dbReference type="EMBL" id="QSO48894.1"/>
    </source>
</evidence>
<dbReference type="Gene3D" id="2.40.240.10">
    <property type="entry name" value="Ribosomal Protein L25, Chain P"/>
    <property type="match status" value="2"/>
</dbReference>
<gene>
    <name evidence="8" type="primary">glnS</name>
    <name evidence="13" type="ORF">JZ786_08080</name>
</gene>
<comment type="subcellular location">
    <subcellularLocation>
        <location evidence="8">Cytoplasm</location>
    </subcellularLocation>
</comment>
<keyword evidence="3 8" id="KW-0547">Nucleotide-binding</keyword>
<dbReference type="InterPro" id="IPR020058">
    <property type="entry name" value="Glu/Gln-tRNA-synth_Ib_cat-dom"/>
</dbReference>
<dbReference type="HAMAP" id="MF_00126">
    <property type="entry name" value="Gln_tRNA_synth"/>
    <property type="match status" value="1"/>
</dbReference>
<dbReference type="InterPro" id="IPR014729">
    <property type="entry name" value="Rossmann-like_a/b/a_fold"/>
</dbReference>
<comment type="caution">
    <text evidence="8">Lacks conserved residue(s) required for the propagation of feature annotation.</text>
</comment>
<evidence type="ECO:0000259" key="11">
    <source>
        <dbReference type="Pfam" id="PF03950"/>
    </source>
</evidence>
<dbReference type="SUPFAM" id="SSF52374">
    <property type="entry name" value="Nucleotidylyl transferase"/>
    <property type="match status" value="1"/>
</dbReference>
<feature type="short sequence motif" description="'HIGH' region" evidence="8">
    <location>
        <begin position="33"/>
        <end position="43"/>
    </location>
</feature>
<dbReference type="Pfam" id="PF00749">
    <property type="entry name" value="tRNA-synt_1c"/>
    <property type="match status" value="1"/>
</dbReference>
<dbReference type="GO" id="GO:0006425">
    <property type="term" value="P:glutaminyl-tRNA aminoacylation"/>
    <property type="evidence" value="ECO:0007669"/>
    <property type="project" value="UniProtKB-UniRule"/>
</dbReference>
<feature type="short sequence motif" description="'KMSKS' region" evidence="8">
    <location>
        <begin position="266"/>
        <end position="270"/>
    </location>
</feature>
<dbReference type="InterPro" id="IPR020061">
    <property type="entry name" value="Glu_tRNA_lig_a-bdl"/>
</dbReference>
<dbReference type="NCBIfam" id="NF011291">
    <property type="entry name" value="PRK14703.1"/>
    <property type="match status" value="1"/>
</dbReference>
<dbReference type="InterPro" id="IPR022861">
    <property type="entry name" value="Gln_tRNA_ligase_bac"/>
</dbReference>
<dbReference type="GO" id="GO:0005829">
    <property type="term" value="C:cytosol"/>
    <property type="evidence" value="ECO:0007669"/>
    <property type="project" value="TreeGrafter"/>
</dbReference>
<dbReference type="PANTHER" id="PTHR43097">
    <property type="entry name" value="GLUTAMINE-TRNA LIGASE"/>
    <property type="match status" value="1"/>
</dbReference>
<feature type="binding site" evidence="8">
    <location>
        <begin position="34"/>
        <end position="36"/>
    </location>
    <ligand>
        <name>ATP</name>
        <dbReference type="ChEBI" id="CHEBI:30616"/>
    </ligand>
</feature>
<feature type="binding site" evidence="8">
    <location>
        <position position="210"/>
    </location>
    <ligand>
        <name>L-glutamine</name>
        <dbReference type="ChEBI" id="CHEBI:58359"/>
    </ligand>
</feature>
<feature type="binding site" evidence="8">
    <location>
        <begin position="267"/>
        <end position="269"/>
    </location>
    <ligand>
        <name>ATP</name>
        <dbReference type="ChEBI" id="CHEBI:30616"/>
    </ligand>
</feature>
<feature type="domain" description="Glutamyl/glutaminyl-tRNA synthetase class Ib catalytic" evidence="10">
    <location>
        <begin position="27"/>
        <end position="335"/>
    </location>
</feature>
<evidence type="ECO:0000256" key="7">
    <source>
        <dbReference type="ARBA" id="ARBA00048270"/>
    </source>
</evidence>
<organism evidence="13 14">
    <name type="scientific">Alicyclobacillus mengziensis</name>
    <dbReference type="NCBI Taxonomy" id="2931921"/>
    <lineage>
        <taxon>Bacteria</taxon>
        <taxon>Bacillati</taxon>
        <taxon>Bacillota</taxon>
        <taxon>Bacilli</taxon>
        <taxon>Bacillales</taxon>
        <taxon>Alicyclobacillaceae</taxon>
        <taxon>Alicyclobacillus</taxon>
    </lineage>
</organism>
<evidence type="ECO:0000256" key="2">
    <source>
        <dbReference type="ARBA" id="ARBA00022598"/>
    </source>
</evidence>
<dbReference type="Gene3D" id="3.40.50.620">
    <property type="entry name" value="HUPs"/>
    <property type="match status" value="1"/>
</dbReference>
<dbReference type="GO" id="GO:0005524">
    <property type="term" value="F:ATP binding"/>
    <property type="evidence" value="ECO:0007669"/>
    <property type="project" value="UniProtKB-UniRule"/>
</dbReference>
<dbReference type="KEGG" id="afx:JZ786_08080"/>
<evidence type="ECO:0000259" key="10">
    <source>
        <dbReference type="Pfam" id="PF00749"/>
    </source>
</evidence>
<dbReference type="CDD" id="cd00807">
    <property type="entry name" value="GlnRS_core"/>
    <property type="match status" value="1"/>
</dbReference>
<dbReference type="EC" id="6.1.1.18" evidence="8"/>
<reference evidence="13 14" key="1">
    <citation type="submission" date="2021-02" db="EMBL/GenBank/DDBJ databases">
        <title>Alicyclobacillus curvatus sp. nov. and Alicyclobacillus mengziensis sp. nov., two acidophilic bacteria isolated from acid mine drainage.</title>
        <authorList>
            <person name="Huang Y."/>
        </authorList>
    </citation>
    <scope>NUCLEOTIDE SEQUENCE [LARGE SCALE GENOMIC DNA]</scope>
    <source>
        <strain evidence="13 14">S30H14</strain>
    </source>
</reference>
<dbReference type="InterPro" id="IPR020059">
    <property type="entry name" value="Glu/Gln-tRNA-synth_Ib_codon-bd"/>
</dbReference>
<feature type="binding site" evidence="8">
    <location>
        <position position="229"/>
    </location>
    <ligand>
        <name>ATP</name>
        <dbReference type="ChEBI" id="CHEBI:30616"/>
    </ligand>
</feature>
<dbReference type="SUPFAM" id="SSF50715">
    <property type="entry name" value="Ribosomal protein L25-like"/>
    <property type="match status" value="1"/>
</dbReference>
<keyword evidence="2 8" id="KW-0436">Ligase</keyword>
<keyword evidence="6 8" id="KW-0030">Aminoacyl-tRNA synthetase</keyword>
<dbReference type="GO" id="GO:0004819">
    <property type="term" value="F:glutamine-tRNA ligase activity"/>
    <property type="evidence" value="ECO:0007669"/>
    <property type="project" value="UniProtKB-UniRule"/>
</dbReference>
<dbReference type="FunFam" id="2.40.240.10:FF:000001">
    <property type="entry name" value="Glutamine--tRNA ligase"/>
    <property type="match status" value="1"/>
</dbReference>
<proteinExistence type="inferred from homology"/>
<dbReference type="EMBL" id="CP071182">
    <property type="protein sequence ID" value="QSO48894.1"/>
    <property type="molecule type" value="Genomic_DNA"/>
</dbReference>
<dbReference type="InterPro" id="IPR020056">
    <property type="entry name" value="Rbsml_bL25/Gln-tRNA_synth_N"/>
</dbReference>
<feature type="binding site" evidence="8">
    <location>
        <position position="66"/>
    </location>
    <ligand>
        <name>L-glutamine</name>
        <dbReference type="ChEBI" id="CHEBI:58359"/>
    </ligand>
</feature>
<evidence type="ECO:0000256" key="4">
    <source>
        <dbReference type="ARBA" id="ARBA00022840"/>
    </source>
</evidence>
<evidence type="ECO:0000256" key="9">
    <source>
        <dbReference type="RuleBase" id="RU363037"/>
    </source>
</evidence>
<dbReference type="InterPro" id="IPR011035">
    <property type="entry name" value="Ribosomal_bL25/Gln-tRNA_synth"/>
</dbReference>
<feature type="domain" description="Glutamyl/glutaminyl-tRNA synthetase class Ib anti-codon binding" evidence="11">
    <location>
        <begin position="338"/>
        <end position="438"/>
    </location>
</feature>
<name>A0A9X7W1F6_9BACL</name>
<evidence type="ECO:0000256" key="1">
    <source>
        <dbReference type="ARBA" id="ARBA00022490"/>
    </source>
</evidence>
<keyword evidence="4 8" id="KW-0067">ATP-binding</keyword>
<dbReference type="Proteomes" id="UP000663505">
    <property type="component" value="Chromosome"/>
</dbReference>
<protein>
    <recommendedName>
        <fullName evidence="8">Glutamine--tRNA ligase</fullName>
        <ecNumber evidence="8">6.1.1.18</ecNumber>
    </recommendedName>
    <alternativeName>
        <fullName evidence="8">Glutaminyl-tRNA synthetase</fullName>
        <shortName evidence="8">GlnRS</shortName>
    </alternativeName>
</protein>
<dbReference type="FunFam" id="3.90.800.10:FF:000001">
    <property type="entry name" value="Glutamine--tRNA ligase"/>
    <property type="match status" value="1"/>
</dbReference>
<dbReference type="PANTHER" id="PTHR43097:SF5">
    <property type="entry name" value="GLUTAMATE--TRNA LIGASE"/>
    <property type="match status" value="1"/>
</dbReference>
<dbReference type="FunFam" id="1.10.1160.10:FF:000001">
    <property type="entry name" value="Glutamine--tRNA ligase"/>
    <property type="match status" value="1"/>
</dbReference>
<dbReference type="GO" id="GO:0006424">
    <property type="term" value="P:glutamyl-tRNA aminoacylation"/>
    <property type="evidence" value="ECO:0007669"/>
    <property type="project" value="UniProtKB-UniRule"/>
</dbReference>
<dbReference type="PROSITE" id="PS00178">
    <property type="entry name" value="AA_TRNA_LIGASE_I"/>
    <property type="match status" value="1"/>
</dbReference>
<dbReference type="InterPro" id="IPR049437">
    <property type="entry name" value="tRNA-synt_1c_C2"/>
</dbReference>
<dbReference type="Gene3D" id="3.90.800.10">
    <property type="entry name" value="Glutamyl-tRNA Synthetase, Domain 3"/>
    <property type="match status" value="1"/>
</dbReference>
<comment type="subunit">
    <text evidence="8">Monomer.</text>
</comment>
<dbReference type="AlphaFoldDB" id="A0A9X7W1F6"/>
<dbReference type="FunFam" id="3.40.50.620:FF:000037">
    <property type="entry name" value="Glutamine--tRNA ligase cytoplasmic"/>
    <property type="match status" value="1"/>
</dbReference>
<sequence>MDNTSSSSDFIRETISEDLKAGRVEAVVTRFPPEPNGYLHIGHAKSIYINFGVADEYGGKTNLRFDDTNPLKEDAEYVNAIKEDVAWLGYEWDGLYFASDYFEEMYRRAVLLIKKGKAYVDDQSADEVRESRGTLTEAGKNSPFRDRTVEENLDLFERMRKGEFEDGQKVLRAKIDMASPNLNLRDPVLYRISHAVHHNTGDKWCIYPMYAYAHPLEDAIEGVTHSLCTLEFKDQRPLYDWVVSECEMPHVPHQYEFGRLNLSNTIMSKRYLKKLVDDKLVDGWDDPRMPTISGLRRRGFTPEAIRSFVKELGITVAGGEVDYKLLEHHARQDLNLRAPRTMAVIRPLKVVITNYPEGQVEWLEVKLNPEVPEMGTTKIPFSREVYIEQEDFMEVPPPKYHRLYPGNEVRLKDAYFVTCHEVIKDDEGTVVELHCTYDPETKSGSGFNGRKVKGTIHWVSCESAIPAEIRLYEAMLREDSDADTAFEERMNPDSLKIEHGYIGVDLKDAQPQEKFQFVRQGYFNVDPKDTTQSQKVFNLIVSLKSSFKIEQPKS</sequence>
<keyword evidence="14" id="KW-1185">Reference proteome</keyword>
<accession>A0A9X7W1F6</accession>
<evidence type="ECO:0000259" key="12">
    <source>
        <dbReference type="Pfam" id="PF20974"/>
    </source>
</evidence>
<dbReference type="Pfam" id="PF03950">
    <property type="entry name" value="tRNA-synt_1c_C"/>
    <property type="match status" value="1"/>
</dbReference>
<dbReference type="NCBIfam" id="TIGR00440">
    <property type="entry name" value="glnS"/>
    <property type="match status" value="1"/>
</dbReference>
<evidence type="ECO:0000313" key="14">
    <source>
        <dbReference type="Proteomes" id="UP000663505"/>
    </source>
</evidence>
<dbReference type="Pfam" id="PF20974">
    <property type="entry name" value="tRNA-synt_1c_C2"/>
    <property type="match status" value="1"/>
</dbReference>
<evidence type="ECO:0000256" key="8">
    <source>
        <dbReference type="HAMAP-Rule" id="MF_00126"/>
    </source>
</evidence>
<comment type="similarity">
    <text evidence="8 9">Belongs to the class-I aminoacyl-tRNA synthetase family.</text>
</comment>
<feature type="binding site" evidence="8">
    <location>
        <begin position="259"/>
        <end position="260"/>
    </location>
    <ligand>
        <name>ATP</name>
        <dbReference type="ChEBI" id="CHEBI:30616"/>
    </ligand>
</feature>
<keyword evidence="5 8" id="KW-0648">Protein biosynthesis</keyword>
<keyword evidence="1 8" id="KW-0963">Cytoplasm</keyword>
<evidence type="ECO:0000256" key="3">
    <source>
        <dbReference type="ARBA" id="ARBA00022741"/>
    </source>
</evidence>
<dbReference type="InterPro" id="IPR004514">
    <property type="entry name" value="Gln-tRNA-synth"/>
</dbReference>
<comment type="catalytic activity">
    <reaction evidence="7 8">
        <text>tRNA(Gln) + L-glutamine + ATP = L-glutaminyl-tRNA(Gln) + AMP + diphosphate</text>
        <dbReference type="Rhea" id="RHEA:20121"/>
        <dbReference type="Rhea" id="RHEA-COMP:9662"/>
        <dbReference type="Rhea" id="RHEA-COMP:9681"/>
        <dbReference type="ChEBI" id="CHEBI:30616"/>
        <dbReference type="ChEBI" id="CHEBI:33019"/>
        <dbReference type="ChEBI" id="CHEBI:58359"/>
        <dbReference type="ChEBI" id="CHEBI:78442"/>
        <dbReference type="ChEBI" id="CHEBI:78521"/>
        <dbReference type="ChEBI" id="CHEBI:456215"/>
        <dbReference type="EC" id="6.1.1.18"/>
    </reaction>
</comment>
<feature type="binding site" evidence="8">
    <location>
        <begin position="40"/>
        <end position="46"/>
    </location>
    <ligand>
        <name>ATP</name>
        <dbReference type="ChEBI" id="CHEBI:30616"/>
    </ligand>
</feature>
<evidence type="ECO:0000256" key="6">
    <source>
        <dbReference type="ARBA" id="ARBA00023146"/>
    </source>
</evidence>